<dbReference type="CDD" id="cd19145">
    <property type="entry name" value="AKR_AKR13D1"/>
    <property type="match status" value="1"/>
</dbReference>
<evidence type="ECO:0000256" key="2">
    <source>
        <dbReference type="ARBA" id="ARBA00023002"/>
    </source>
</evidence>
<evidence type="ECO:0000259" key="3">
    <source>
        <dbReference type="Pfam" id="PF00248"/>
    </source>
</evidence>
<dbReference type="InterPro" id="IPR020471">
    <property type="entry name" value="AKR"/>
</dbReference>
<organism evidence="4 5">
    <name type="scientific">Citrus x changshan-huyou</name>
    <dbReference type="NCBI Taxonomy" id="2935761"/>
    <lineage>
        <taxon>Eukaryota</taxon>
        <taxon>Viridiplantae</taxon>
        <taxon>Streptophyta</taxon>
        <taxon>Embryophyta</taxon>
        <taxon>Tracheophyta</taxon>
        <taxon>Spermatophyta</taxon>
        <taxon>Magnoliopsida</taxon>
        <taxon>eudicotyledons</taxon>
        <taxon>Gunneridae</taxon>
        <taxon>Pentapetalae</taxon>
        <taxon>rosids</taxon>
        <taxon>malvids</taxon>
        <taxon>Sapindales</taxon>
        <taxon>Rutaceae</taxon>
        <taxon>Aurantioideae</taxon>
        <taxon>Citrus</taxon>
    </lineage>
</organism>
<dbReference type="PANTHER" id="PTHR43625:SF65">
    <property type="entry name" value="NADP-DEPENDENT OXIDOREDUCTASE DOMAIN-CONTAINING PROTEIN"/>
    <property type="match status" value="1"/>
</dbReference>
<evidence type="ECO:0000313" key="4">
    <source>
        <dbReference type="EMBL" id="KAK9182678.1"/>
    </source>
</evidence>
<name>A0AAP0LQK9_9ROSI</name>
<keyword evidence="5" id="KW-1185">Reference proteome</keyword>
<evidence type="ECO:0000313" key="5">
    <source>
        <dbReference type="Proteomes" id="UP001428341"/>
    </source>
</evidence>
<evidence type="ECO:0000256" key="1">
    <source>
        <dbReference type="ARBA" id="ARBA00022857"/>
    </source>
</evidence>
<gene>
    <name evidence="4" type="ORF">WN944_025824</name>
</gene>
<dbReference type="GO" id="GO:0016491">
    <property type="term" value="F:oxidoreductase activity"/>
    <property type="evidence" value="ECO:0007669"/>
    <property type="project" value="UniProtKB-KW"/>
</dbReference>
<sequence length="419" mass="46297">MQNLTTDAITTSNTIPAESSQIQAINFPNFRGKICGETHASCEETHGKREKADGECCVLYVVSASLRLRSSFCVKMEEKPQVHVPRVKLGSQGLEVSRLGFGCGGLSGIYNKPLSHEVGCSIIKETFNRGITLFDTSDVYGVDHDNEIMVGKALKQLPRDKIQLATKFGCFMLDGVSIGVKGSPEYVRKCCEASLKRLDVDYIDLYYQHRVDTSVSIEDTMGELKKLVEEGKIKYIGLSEASADTIRRAHAVHPITAVQMEYSLWTREIEDDIIPLCRELGIGIVAYSPLGRGFFAGKAVVESLPSESILAIHPRFSGENLEKNKLLYTRLETLAAKYGCTTPQLALAWLLHQGDDIVPIPGTTKITNLDNNIGSLALKLREEDLKEICKTIPVDEVGGHRDYSNLTGYGYKFANTPRK</sequence>
<dbReference type="Gene3D" id="3.20.20.100">
    <property type="entry name" value="NADP-dependent oxidoreductase domain"/>
    <property type="match status" value="1"/>
</dbReference>
<dbReference type="PRINTS" id="PR00069">
    <property type="entry name" value="ALDKETRDTASE"/>
</dbReference>
<dbReference type="AlphaFoldDB" id="A0AAP0LQK9"/>
<dbReference type="SUPFAM" id="SSF51430">
    <property type="entry name" value="NAD(P)-linked oxidoreductase"/>
    <property type="match status" value="1"/>
</dbReference>
<dbReference type="PANTHER" id="PTHR43625">
    <property type="entry name" value="AFLATOXIN B1 ALDEHYDE REDUCTASE"/>
    <property type="match status" value="1"/>
</dbReference>
<dbReference type="Proteomes" id="UP001428341">
    <property type="component" value="Unassembled WGS sequence"/>
</dbReference>
<dbReference type="InterPro" id="IPR023210">
    <property type="entry name" value="NADP_OxRdtase_dom"/>
</dbReference>
<protein>
    <recommendedName>
        <fullName evidence="3">NADP-dependent oxidoreductase domain-containing protein</fullName>
    </recommendedName>
</protein>
<dbReference type="InterPro" id="IPR050791">
    <property type="entry name" value="Aldo-Keto_reductase"/>
</dbReference>
<keyword evidence="1" id="KW-0521">NADP</keyword>
<keyword evidence="2" id="KW-0560">Oxidoreductase</keyword>
<proteinExistence type="predicted"/>
<reference evidence="4 5" key="1">
    <citation type="submission" date="2024-05" db="EMBL/GenBank/DDBJ databases">
        <title>Haplotype-resolved chromosome-level genome assembly of Huyou (Citrus changshanensis).</title>
        <authorList>
            <person name="Miao C."/>
            <person name="Chen W."/>
            <person name="Wu Y."/>
            <person name="Wang L."/>
            <person name="Zhao S."/>
            <person name="Grierson D."/>
            <person name="Xu C."/>
            <person name="Chen K."/>
        </authorList>
    </citation>
    <scope>NUCLEOTIDE SEQUENCE [LARGE SCALE GENOMIC DNA]</scope>
    <source>
        <strain evidence="4">01-14</strain>
        <tissue evidence="4">Leaf</tissue>
    </source>
</reference>
<feature type="domain" description="NADP-dependent oxidoreductase" evidence="3">
    <location>
        <begin position="98"/>
        <end position="388"/>
    </location>
</feature>
<dbReference type="EMBL" id="JBCGBO010000024">
    <property type="protein sequence ID" value="KAK9182678.1"/>
    <property type="molecule type" value="Genomic_DNA"/>
</dbReference>
<accession>A0AAP0LQK9</accession>
<dbReference type="InterPro" id="IPR036812">
    <property type="entry name" value="NAD(P)_OxRdtase_dom_sf"/>
</dbReference>
<comment type="caution">
    <text evidence="4">The sequence shown here is derived from an EMBL/GenBank/DDBJ whole genome shotgun (WGS) entry which is preliminary data.</text>
</comment>
<dbReference type="Pfam" id="PF00248">
    <property type="entry name" value="Aldo_ket_red"/>
    <property type="match status" value="1"/>
</dbReference>
<dbReference type="GO" id="GO:0005737">
    <property type="term" value="C:cytoplasm"/>
    <property type="evidence" value="ECO:0007669"/>
    <property type="project" value="TreeGrafter"/>
</dbReference>